<dbReference type="EMBL" id="QPJY01000003">
    <property type="protein sequence ID" value="RCX31082.1"/>
    <property type="molecule type" value="Genomic_DNA"/>
</dbReference>
<keyword evidence="1" id="KW-1003">Cell membrane</keyword>
<evidence type="ECO:0000256" key="5">
    <source>
        <dbReference type="ARBA" id="ARBA00023136"/>
    </source>
</evidence>
<keyword evidence="4" id="KW-1133">Transmembrane helix</keyword>
<dbReference type="NCBIfam" id="TIGR04409">
    <property type="entry name" value="LptC_YrbK"/>
    <property type="match status" value="1"/>
</dbReference>
<dbReference type="GO" id="GO:0030288">
    <property type="term" value="C:outer membrane-bounded periplasmic space"/>
    <property type="evidence" value="ECO:0007669"/>
    <property type="project" value="TreeGrafter"/>
</dbReference>
<evidence type="ECO:0000256" key="2">
    <source>
        <dbReference type="ARBA" id="ARBA00022519"/>
    </source>
</evidence>
<dbReference type="PANTHER" id="PTHR37481">
    <property type="entry name" value="LIPOPOLYSACCHARIDE EXPORT SYSTEM PROTEIN LPTC"/>
    <property type="match status" value="1"/>
</dbReference>
<dbReference type="GO" id="GO:0005886">
    <property type="term" value="C:plasma membrane"/>
    <property type="evidence" value="ECO:0007669"/>
    <property type="project" value="InterPro"/>
</dbReference>
<evidence type="ECO:0000313" key="6">
    <source>
        <dbReference type="EMBL" id="RCX31082.1"/>
    </source>
</evidence>
<dbReference type="AlphaFoldDB" id="A0A369CAM7"/>
<dbReference type="InterPro" id="IPR052363">
    <property type="entry name" value="LPS_export_LptC"/>
</dbReference>
<dbReference type="PANTHER" id="PTHR37481:SF1">
    <property type="entry name" value="LIPOPOLYSACCHARIDE EXPORT SYSTEM PROTEIN LPTC"/>
    <property type="match status" value="1"/>
</dbReference>
<dbReference type="RefSeq" id="WP_114279276.1">
    <property type="nucleotide sequence ID" value="NZ_QPJY01000003.1"/>
</dbReference>
<protein>
    <submittedName>
        <fullName evidence="6">Lipopolysaccharide export system protein LptC</fullName>
    </submittedName>
</protein>
<evidence type="ECO:0000256" key="3">
    <source>
        <dbReference type="ARBA" id="ARBA00022692"/>
    </source>
</evidence>
<sequence>MPRFPMPRFPLPRLSPTTAGLLVLGLLAGLSSLFAYRYEPWWPTRTDVQRHDPDYWFEGFSAVRMNLEGVPIQRLTGKRLQHYPDDDSTELETARLVHYPQQGAPWVVTAERARVTEDGALVFLPGQVLAEQAPTAADPGLTLRTHDLRVLVEQEYLETDREVSITRGGDMINATGMRAFLREERLLLQSKVKATHEPNRR</sequence>
<dbReference type="GO" id="GO:0015221">
    <property type="term" value="F:lipopolysaccharide transmembrane transporter activity"/>
    <property type="evidence" value="ECO:0007669"/>
    <property type="project" value="InterPro"/>
</dbReference>
<evidence type="ECO:0000313" key="7">
    <source>
        <dbReference type="Proteomes" id="UP000252707"/>
    </source>
</evidence>
<dbReference type="Proteomes" id="UP000252707">
    <property type="component" value="Unassembled WGS sequence"/>
</dbReference>
<keyword evidence="2" id="KW-0997">Cell inner membrane</keyword>
<keyword evidence="7" id="KW-1185">Reference proteome</keyword>
<dbReference type="GO" id="GO:0017089">
    <property type="term" value="F:glycolipid transfer activity"/>
    <property type="evidence" value="ECO:0007669"/>
    <property type="project" value="TreeGrafter"/>
</dbReference>
<name>A0A369CAM7_9GAMM</name>
<dbReference type="InterPro" id="IPR010664">
    <property type="entry name" value="LipoPS_assembly_LptC-rel"/>
</dbReference>
<accession>A0A369CAM7</accession>
<dbReference type="OrthoDB" id="5973594at2"/>
<keyword evidence="5" id="KW-0472">Membrane</keyword>
<keyword evidence="3" id="KW-0812">Transmembrane</keyword>
<organism evidence="6 7">
    <name type="scientific">Thioalbus denitrificans</name>
    <dbReference type="NCBI Taxonomy" id="547122"/>
    <lineage>
        <taxon>Bacteria</taxon>
        <taxon>Pseudomonadati</taxon>
        <taxon>Pseudomonadota</taxon>
        <taxon>Gammaproteobacteria</taxon>
        <taxon>Chromatiales</taxon>
        <taxon>Ectothiorhodospiraceae</taxon>
        <taxon>Thioalbus</taxon>
    </lineage>
</organism>
<proteinExistence type="predicted"/>
<comment type="caution">
    <text evidence="6">The sequence shown here is derived from an EMBL/GenBank/DDBJ whole genome shotgun (WGS) entry which is preliminary data.</text>
</comment>
<evidence type="ECO:0000256" key="1">
    <source>
        <dbReference type="ARBA" id="ARBA00022475"/>
    </source>
</evidence>
<dbReference type="Gene3D" id="2.60.450.10">
    <property type="entry name" value="Lipopolysaccharide (LPS) transport protein A like domain"/>
    <property type="match status" value="1"/>
</dbReference>
<dbReference type="InterPro" id="IPR026265">
    <property type="entry name" value="LptC"/>
</dbReference>
<gene>
    <name evidence="6" type="ORF">DFQ59_10346</name>
</gene>
<dbReference type="Pfam" id="PF06835">
    <property type="entry name" value="LptC"/>
    <property type="match status" value="1"/>
</dbReference>
<reference evidence="6 7" key="1">
    <citation type="submission" date="2018-07" db="EMBL/GenBank/DDBJ databases">
        <title>Genomic Encyclopedia of Type Strains, Phase IV (KMG-IV): sequencing the most valuable type-strain genomes for metagenomic binning, comparative biology and taxonomic classification.</title>
        <authorList>
            <person name="Goeker M."/>
        </authorList>
    </citation>
    <scope>NUCLEOTIDE SEQUENCE [LARGE SCALE GENOMIC DNA]</scope>
    <source>
        <strain evidence="6 7">DSM 26407</strain>
    </source>
</reference>
<evidence type="ECO:0000256" key="4">
    <source>
        <dbReference type="ARBA" id="ARBA00022989"/>
    </source>
</evidence>